<evidence type="ECO:0000256" key="4">
    <source>
        <dbReference type="ARBA" id="ARBA00023163"/>
    </source>
</evidence>
<keyword evidence="2" id="KW-0805">Transcription regulation</keyword>
<dbReference type="SUPFAM" id="SSF46785">
    <property type="entry name" value="Winged helix' DNA-binding domain"/>
    <property type="match status" value="1"/>
</dbReference>
<dbReference type="EMBL" id="CP074572">
    <property type="protein sequence ID" value="QVK22836.1"/>
    <property type="molecule type" value="Genomic_DNA"/>
</dbReference>
<evidence type="ECO:0000313" key="6">
    <source>
        <dbReference type="EMBL" id="QVK22836.1"/>
    </source>
</evidence>
<accession>A0ABX8DF40</accession>
<dbReference type="Gene3D" id="1.10.10.10">
    <property type="entry name" value="Winged helix-like DNA-binding domain superfamily/Winged helix DNA-binding domain"/>
    <property type="match status" value="1"/>
</dbReference>
<dbReference type="InterPro" id="IPR000847">
    <property type="entry name" value="LysR_HTH_N"/>
</dbReference>
<dbReference type="InterPro" id="IPR036388">
    <property type="entry name" value="WH-like_DNA-bd_sf"/>
</dbReference>
<gene>
    <name evidence="6" type="ORF">KHX94_16800</name>
</gene>
<feature type="domain" description="HTH lysR-type" evidence="5">
    <location>
        <begin position="6"/>
        <end position="63"/>
    </location>
</feature>
<dbReference type="Pfam" id="PF00126">
    <property type="entry name" value="HTH_1"/>
    <property type="match status" value="1"/>
</dbReference>
<keyword evidence="7" id="KW-1185">Reference proteome</keyword>
<sequence length="76" mass="8703">MKLNQLDLNLLLAFDALMLERNVTRAAERLFISQPAMSHALNRLRTAFNDPLLVRTPQGMLPSPRAEKLYHGCSRR</sequence>
<name>A0ABX8DF40_9GAMM</name>
<keyword evidence="3" id="KW-0238">DNA-binding</keyword>
<keyword evidence="4" id="KW-0804">Transcription</keyword>
<protein>
    <submittedName>
        <fullName evidence="6">LysR family transcriptional regulator</fullName>
    </submittedName>
</protein>
<dbReference type="PANTHER" id="PTHR30118">
    <property type="entry name" value="HTH-TYPE TRANSCRIPTIONAL REGULATOR LEUO-RELATED"/>
    <property type="match status" value="1"/>
</dbReference>
<evidence type="ECO:0000259" key="5">
    <source>
        <dbReference type="PROSITE" id="PS50931"/>
    </source>
</evidence>
<dbReference type="Proteomes" id="UP000676428">
    <property type="component" value="Chromosome"/>
</dbReference>
<dbReference type="PROSITE" id="PS50931">
    <property type="entry name" value="HTH_LYSR"/>
    <property type="match status" value="1"/>
</dbReference>
<comment type="similarity">
    <text evidence="1">Belongs to the LysR transcriptional regulatory family.</text>
</comment>
<dbReference type="InterPro" id="IPR036390">
    <property type="entry name" value="WH_DNA-bd_sf"/>
</dbReference>
<dbReference type="PANTHER" id="PTHR30118:SF15">
    <property type="entry name" value="TRANSCRIPTIONAL REGULATORY PROTEIN"/>
    <property type="match status" value="1"/>
</dbReference>
<evidence type="ECO:0000313" key="7">
    <source>
        <dbReference type="Proteomes" id="UP000676428"/>
    </source>
</evidence>
<organism evidence="6 7">
    <name type="scientific">Shewanella dokdonensis</name>
    <dbReference type="NCBI Taxonomy" id="712036"/>
    <lineage>
        <taxon>Bacteria</taxon>
        <taxon>Pseudomonadati</taxon>
        <taxon>Pseudomonadota</taxon>
        <taxon>Gammaproteobacteria</taxon>
        <taxon>Alteromonadales</taxon>
        <taxon>Shewanellaceae</taxon>
        <taxon>Shewanella</taxon>
    </lineage>
</organism>
<dbReference type="InterPro" id="IPR050389">
    <property type="entry name" value="LysR-type_TF"/>
</dbReference>
<proteinExistence type="inferred from homology"/>
<evidence type="ECO:0000256" key="1">
    <source>
        <dbReference type="ARBA" id="ARBA00009437"/>
    </source>
</evidence>
<evidence type="ECO:0000256" key="2">
    <source>
        <dbReference type="ARBA" id="ARBA00023015"/>
    </source>
</evidence>
<reference evidence="6 7" key="1">
    <citation type="journal article" date="2012" name="Int. J. Syst. Evol. Microbiol.">
        <title>Shewanella dokdonensis sp. nov., isolated from seawater.</title>
        <authorList>
            <person name="Sung H.R."/>
            <person name="Yoon J.H."/>
            <person name="Ghim S.Y."/>
        </authorList>
    </citation>
    <scope>NUCLEOTIDE SEQUENCE [LARGE SCALE GENOMIC DNA]</scope>
    <source>
        <strain evidence="6 7">DSM 23626</strain>
    </source>
</reference>
<dbReference type="RefSeq" id="WP_213681485.1">
    <property type="nucleotide sequence ID" value="NZ_CP074572.1"/>
</dbReference>
<evidence type="ECO:0000256" key="3">
    <source>
        <dbReference type="ARBA" id="ARBA00023125"/>
    </source>
</evidence>
<dbReference type="PRINTS" id="PR00039">
    <property type="entry name" value="HTHLYSR"/>
</dbReference>